<dbReference type="InterPro" id="IPR050639">
    <property type="entry name" value="SSR_resolvase"/>
</dbReference>
<dbReference type="Gene3D" id="3.40.50.1390">
    <property type="entry name" value="Resolvase, N-terminal catalytic domain"/>
    <property type="match status" value="1"/>
</dbReference>
<evidence type="ECO:0000256" key="3">
    <source>
        <dbReference type="ARBA" id="ARBA00023125"/>
    </source>
</evidence>
<dbReference type="Proteomes" id="UP000293208">
    <property type="component" value="Unassembled WGS sequence"/>
</dbReference>
<dbReference type="EMBL" id="RYUY01000016">
    <property type="protein sequence ID" value="RYQ36253.1"/>
    <property type="molecule type" value="Genomic_DNA"/>
</dbReference>
<dbReference type="SMART" id="SM00857">
    <property type="entry name" value="Resolvase"/>
    <property type="match status" value="1"/>
</dbReference>
<protein>
    <submittedName>
        <fullName evidence="8">DNA invertase</fullName>
    </submittedName>
</protein>
<sequence>MESRTFGYARVSTTDQNPDSQIDMLTAAGCDRIFVDYASGAKEHRPQLDLMLEMLREGDQCVCVRLDRLGRSVQNLVALINRFNDMGVQFKSLTEQIDTTTPGGVLIFNVFGAMAQFERDLIRERTNAGLKAARARGRKGGRPARLTADQVKEVRRKYDGGTMTVFCQVGVLVLVM</sequence>
<dbReference type="PROSITE" id="PS51736">
    <property type="entry name" value="RECOMBINASES_3"/>
    <property type="match status" value="1"/>
</dbReference>
<dbReference type="InterPro" id="IPR006118">
    <property type="entry name" value="Recombinase_CS"/>
</dbReference>
<keyword evidence="3" id="KW-0238">DNA-binding</keyword>
<dbReference type="GO" id="GO:0000150">
    <property type="term" value="F:DNA strand exchange activity"/>
    <property type="evidence" value="ECO:0007669"/>
    <property type="project" value="InterPro"/>
</dbReference>
<feature type="domain" description="Resolvase/invertase-type recombinase catalytic" evidence="7">
    <location>
        <begin position="4"/>
        <end position="137"/>
    </location>
</feature>
<evidence type="ECO:0000256" key="1">
    <source>
        <dbReference type="ARBA" id="ARBA00009913"/>
    </source>
</evidence>
<organism evidence="8 9">
    <name type="scientific">Bifidobacterium pseudolongum subsp. globosum</name>
    <dbReference type="NCBI Taxonomy" id="1690"/>
    <lineage>
        <taxon>Bacteria</taxon>
        <taxon>Bacillati</taxon>
        <taxon>Actinomycetota</taxon>
        <taxon>Actinomycetes</taxon>
        <taxon>Bifidobacteriales</taxon>
        <taxon>Bifidobacteriaceae</taxon>
        <taxon>Bifidobacterium</taxon>
    </lineage>
</organism>
<dbReference type="PANTHER" id="PTHR30461:SF2">
    <property type="entry name" value="SERINE RECOMBINASE PINE-RELATED"/>
    <property type="match status" value="1"/>
</dbReference>
<keyword evidence="2" id="KW-0229">DNA integration</keyword>
<dbReference type="InterPro" id="IPR006119">
    <property type="entry name" value="Resolv_N"/>
</dbReference>
<name>A0A4Q5AQU6_9BIFI</name>
<evidence type="ECO:0000259" key="7">
    <source>
        <dbReference type="PROSITE" id="PS51736"/>
    </source>
</evidence>
<dbReference type="CDD" id="cd03768">
    <property type="entry name" value="SR_ResInv"/>
    <property type="match status" value="1"/>
</dbReference>
<evidence type="ECO:0000313" key="9">
    <source>
        <dbReference type="Proteomes" id="UP000293208"/>
    </source>
</evidence>
<reference evidence="8 9" key="1">
    <citation type="submission" date="2018-12" db="EMBL/GenBank/DDBJ databases">
        <title>Unveiling genomic diversity among members of the Bifidobacterium pseudolongum species, a widely distributed gut commensal of the animal kingdom.</title>
        <authorList>
            <person name="Lugli G.A."/>
            <person name="Duranti S."/>
            <person name="Albert K."/>
            <person name="Mancabelli L."/>
            <person name="Napoli S."/>
            <person name="Viappiani A."/>
            <person name="Anzalone R."/>
            <person name="Longhi G."/>
            <person name="Milani C."/>
            <person name="Turroni F."/>
            <person name="Alessandri G."/>
            <person name="Sela D.A."/>
            <person name="Van Sinderen D."/>
            <person name="Ventura M."/>
        </authorList>
    </citation>
    <scope>NUCLEOTIDE SEQUENCE [LARGE SCALE GENOMIC DNA]</scope>
    <source>
        <strain evidence="8 9">2001B</strain>
    </source>
</reference>
<gene>
    <name evidence="8" type="ORF">PG2001B_1721</name>
</gene>
<evidence type="ECO:0000256" key="4">
    <source>
        <dbReference type="ARBA" id="ARBA00023172"/>
    </source>
</evidence>
<dbReference type="GO" id="GO:0015074">
    <property type="term" value="P:DNA integration"/>
    <property type="evidence" value="ECO:0007669"/>
    <property type="project" value="UniProtKB-KW"/>
</dbReference>
<evidence type="ECO:0000256" key="2">
    <source>
        <dbReference type="ARBA" id="ARBA00022908"/>
    </source>
</evidence>
<dbReference type="SUPFAM" id="SSF53041">
    <property type="entry name" value="Resolvase-like"/>
    <property type="match status" value="1"/>
</dbReference>
<evidence type="ECO:0000256" key="5">
    <source>
        <dbReference type="PIRSR" id="PIRSR606118-50"/>
    </source>
</evidence>
<comment type="similarity">
    <text evidence="1">Belongs to the site-specific recombinase resolvase family.</text>
</comment>
<evidence type="ECO:0000256" key="6">
    <source>
        <dbReference type="PROSITE-ProRule" id="PRU10137"/>
    </source>
</evidence>
<dbReference type="FunFam" id="3.40.50.1390:FF:000001">
    <property type="entry name" value="DNA recombinase"/>
    <property type="match status" value="1"/>
</dbReference>
<dbReference type="AlphaFoldDB" id="A0A4Q5AQU6"/>
<dbReference type="PANTHER" id="PTHR30461">
    <property type="entry name" value="DNA-INVERTASE FROM LAMBDOID PROPHAGE"/>
    <property type="match status" value="1"/>
</dbReference>
<keyword evidence="4" id="KW-0233">DNA recombination</keyword>
<comment type="caution">
    <text evidence="8">The sequence shown here is derived from an EMBL/GenBank/DDBJ whole genome shotgun (WGS) entry which is preliminary data.</text>
</comment>
<evidence type="ECO:0000313" key="8">
    <source>
        <dbReference type="EMBL" id="RYQ36253.1"/>
    </source>
</evidence>
<dbReference type="RefSeq" id="WP_129914590.1">
    <property type="nucleotide sequence ID" value="NZ_RYUY01000016.1"/>
</dbReference>
<dbReference type="PROSITE" id="PS00398">
    <property type="entry name" value="RECOMBINASES_2"/>
    <property type="match status" value="1"/>
</dbReference>
<proteinExistence type="inferred from homology"/>
<dbReference type="PROSITE" id="PS00397">
    <property type="entry name" value="RECOMBINASES_1"/>
    <property type="match status" value="1"/>
</dbReference>
<feature type="active site" description="O-(5'-phospho-DNA)-serine intermediate" evidence="5 6">
    <location>
        <position position="12"/>
    </location>
</feature>
<dbReference type="InterPro" id="IPR036162">
    <property type="entry name" value="Resolvase-like_N_sf"/>
</dbReference>
<dbReference type="GO" id="GO:0003677">
    <property type="term" value="F:DNA binding"/>
    <property type="evidence" value="ECO:0007669"/>
    <property type="project" value="UniProtKB-KW"/>
</dbReference>
<dbReference type="Pfam" id="PF00239">
    <property type="entry name" value="Resolvase"/>
    <property type="match status" value="1"/>
</dbReference>
<accession>A0A4Q5AQU6</accession>